<comment type="caution">
    <text evidence="2">The sequence shown here is derived from an EMBL/GenBank/DDBJ whole genome shotgun (WGS) entry which is preliminary data.</text>
</comment>
<organism evidence="2 3">
    <name type="scientific">Anaerotruncus colihominis</name>
    <dbReference type="NCBI Taxonomy" id="169435"/>
    <lineage>
        <taxon>Bacteria</taxon>
        <taxon>Bacillati</taxon>
        <taxon>Bacillota</taxon>
        <taxon>Clostridia</taxon>
        <taxon>Eubacteriales</taxon>
        <taxon>Oscillospiraceae</taxon>
        <taxon>Anaerotruncus</taxon>
    </lineage>
</organism>
<dbReference type="EMBL" id="VIQT01000009">
    <property type="protein sequence ID" value="NDO38794.1"/>
    <property type="molecule type" value="Genomic_DNA"/>
</dbReference>
<sequence length="69" mass="7913">MLFPILTLAASFPTDGRKFYVPWDPTYYQAGAALIRNHVGVAFNISLWIFIIILVILLIFRIVGRFGRK</sequence>
<evidence type="ECO:0000313" key="2">
    <source>
        <dbReference type="EMBL" id="NDO38794.1"/>
    </source>
</evidence>
<gene>
    <name evidence="2" type="ORF">FMM72_05940</name>
</gene>
<name>A0A845SWL9_9FIRM</name>
<evidence type="ECO:0000256" key="1">
    <source>
        <dbReference type="SAM" id="Phobius"/>
    </source>
</evidence>
<proteinExistence type="predicted"/>
<dbReference type="AlphaFoldDB" id="A0A845SWL9"/>
<accession>A0A845SWL9</accession>
<protein>
    <submittedName>
        <fullName evidence="2">Uncharacterized protein</fullName>
    </submittedName>
</protein>
<feature type="transmembrane region" description="Helical" evidence="1">
    <location>
        <begin position="40"/>
        <end position="63"/>
    </location>
</feature>
<keyword evidence="1" id="KW-0812">Transmembrane</keyword>
<dbReference type="Proteomes" id="UP000462501">
    <property type="component" value="Unassembled WGS sequence"/>
</dbReference>
<evidence type="ECO:0000313" key="3">
    <source>
        <dbReference type="Proteomes" id="UP000462501"/>
    </source>
</evidence>
<keyword evidence="1" id="KW-0472">Membrane</keyword>
<dbReference type="RefSeq" id="WP_162220848.1">
    <property type="nucleotide sequence ID" value="NZ_JAETUF010000069.1"/>
</dbReference>
<reference evidence="2 3" key="1">
    <citation type="submission" date="2019-06" db="EMBL/GenBank/DDBJ databases">
        <title>Draft genome sequences of 15 bacterial species constituting the stable defined intestinal microbiota of the GM15 gnotobiotic mouse model.</title>
        <authorList>
            <person name="Elie C."/>
            <person name="Mathieu A."/>
            <person name="Saliou A."/>
            <person name="Darnaud M."/>
            <person name="Leulier F."/>
            <person name="Tamellini A."/>
        </authorList>
    </citation>
    <scope>NUCLEOTIDE SEQUENCE [LARGE SCALE GENOMIC DNA]</scope>
    <source>
        <strain evidence="2 3">JM4-15</strain>
    </source>
</reference>
<keyword evidence="1" id="KW-1133">Transmembrane helix</keyword>